<reference evidence="3 4" key="1">
    <citation type="journal article" date="2018" name="BMC Genomics">
        <title>Genomic evidence for intraspecific hybridization in a clonal and extremely halotolerant yeast.</title>
        <authorList>
            <person name="Gostincar C."/>
            <person name="Stajich J.E."/>
            <person name="Zupancic J."/>
            <person name="Zalar P."/>
            <person name="Gunde-Cimerman N."/>
        </authorList>
    </citation>
    <scope>NUCLEOTIDE SEQUENCE [LARGE SCALE GENOMIC DNA]</scope>
    <source>
        <strain evidence="3 4">EXF-151</strain>
    </source>
</reference>
<dbReference type="PANTHER" id="PTHR43135:SF3">
    <property type="entry name" value="ALPHA-D-RIBOSE 1-METHYLPHOSPHONATE 5-TRIPHOSPHATE DIPHOSPHATASE"/>
    <property type="match status" value="1"/>
</dbReference>
<organism evidence="3 4">
    <name type="scientific">Hortaea werneckii</name>
    <name type="common">Black yeast</name>
    <name type="synonym">Cladosporium werneckii</name>
    <dbReference type="NCBI Taxonomy" id="91943"/>
    <lineage>
        <taxon>Eukaryota</taxon>
        <taxon>Fungi</taxon>
        <taxon>Dikarya</taxon>
        <taxon>Ascomycota</taxon>
        <taxon>Pezizomycotina</taxon>
        <taxon>Dothideomycetes</taxon>
        <taxon>Dothideomycetidae</taxon>
        <taxon>Mycosphaerellales</taxon>
        <taxon>Teratosphaeriaceae</taxon>
        <taxon>Hortaea</taxon>
    </lineage>
</organism>
<dbReference type="InterPro" id="IPR011059">
    <property type="entry name" value="Metal-dep_hydrolase_composite"/>
</dbReference>
<evidence type="ECO:0000256" key="1">
    <source>
        <dbReference type="SAM" id="MobiDB-lite"/>
    </source>
</evidence>
<dbReference type="InterPro" id="IPR051781">
    <property type="entry name" value="Metallo-dep_Hydrolase"/>
</dbReference>
<dbReference type="Gene3D" id="2.30.40.10">
    <property type="entry name" value="Urease, subunit C, domain 1"/>
    <property type="match status" value="1"/>
</dbReference>
<protein>
    <recommendedName>
        <fullName evidence="2">Amidohydrolase-related domain-containing protein</fullName>
    </recommendedName>
</protein>
<evidence type="ECO:0000313" key="3">
    <source>
        <dbReference type="EMBL" id="RMY33985.1"/>
    </source>
</evidence>
<accession>A0A3M7B2P6</accession>
<dbReference type="SUPFAM" id="SSF51556">
    <property type="entry name" value="Metallo-dependent hydrolases"/>
    <property type="match status" value="1"/>
</dbReference>
<dbReference type="OrthoDB" id="194468at2759"/>
<dbReference type="PANTHER" id="PTHR43135">
    <property type="entry name" value="ALPHA-D-RIBOSE 1-METHYLPHOSPHONATE 5-TRIPHOSPHATE DIPHOSPHATASE"/>
    <property type="match status" value="1"/>
</dbReference>
<dbReference type="InterPro" id="IPR006680">
    <property type="entry name" value="Amidohydro-rel"/>
</dbReference>
<evidence type="ECO:0000259" key="2">
    <source>
        <dbReference type="Pfam" id="PF01979"/>
    </source>
</evidence>
<dbReference type="VEuPathDB" id="FungiDB:BTJ68_09529"/>
<dbReference type="EMBL" id="QWIN01002023">
    <property type="protein sequence ID" value="RMY33985.1"/>
    <property type="molecule type" value="Genomic_DNA"/>
</dbReference>
<dbReference type="InterPro" id="IPR032466">
    <property type="entry name" value="Metal_Hydrolase"/>
</dbReference>
<proteinExistence type="predicted"/>
<evidence type="ECO:0000313" key="4">
    <source>
        <dbReference type="Proteomes" id="UP000270230"/>
    </source>
</evidence>
<dbReference type="Pfam" id="PF01979">
    <property type="entry name" value="Amidohydro_1"/>
    <property type="match status" value="1"/>
</dbReference>
<comment type="caution">
    <text evidence="3">The sequence shown here is derived from an EMBL/GenBank/DDBJ whole genome shotgun (WGS) entry which is preliminary data.</text>
</comment>
<dbReference type="AlphaFoldDB" id="A0A3M7B2P6"/>
<dbReference type="GO" id="GO:0016810">
    <property type="term" value="F:hydrolase activity, acting on carbon-nitrogen (but not peptide) bonds"/>
    <property type="evidence" value="ECO:0007669"/>
    <property type="project" value="InterPro"/>
</dbReference>
<feature type="region of interest" description="Disordered" evidence="1">
    <location>
        <begin position="1"/>
        <end position="33"/>
    </location>
</feature>
<name>A0A3M7B2P6_HORWE</name>
<dbReference type="Gene3D" id="3.20.20.140">
    <property type="entry name" value="Metal-dependent hydrolases"/>
    <property type="match status" value="1"/>
</dbReference>
<feature type="domain" description="Amidohydrolase-related" evidence="2">
    <location>
        <begin position="104"/>
        <end position="160"/>
    </location>
</feature>
<dbReference type="Proteomes" id="UP000270230">
    <property type="component" value="Unassembled WGS sequence"/>
</dbReference>
<gene>
    <name evidence="3" type="ORF">D0865_14308</name>
</gene>
<sequence length="186" mass="19336">MAALHAGVKTNPAQQLPRRRSGTADEKRKTPCSSRTRLIVENGLALGEALLSPAGYAKLLARCNFAILHGRDPAPSGAPDTCGTVPGSNLIRPGLNGKELCYHVQAGMTPLQAIEAATANGPLTLGSQAPKSGQLREGYEADFIGLDADPLREIRDVERAGPCEPCVETGDGVGRVLDGPVSCLGT</sequence>